<evidence type="ECO:0000256" key="1">
    <source>
        <dbReference type="ARBA" id="ARBA00022801"/>
    </source>
</evidence>
<evidence type="ECO:0000256" key="2">
    <source>
        <dbReference type="ARBA" id="ARBA00023080"/>
    </source>
</evidence>
<reference evidence="4" key="1">
    <citation type="submission" date="2020-06" db="EMBL/GenBank/DDBJ databases">
        <title>Unique genomic features of the anaerobic methanotrophic archaea.</title>
        <authorList>
            <person name="Chadwick G.L."/>
            <person name="Skennerton C.T."/>
            <person name="Laso-Perez R."/>
            <person name="Leu A.O."/>
            <person name="Speth D.R."/>
            <person name="Yu H."/>
            <person name="Morgan-Lang C."/>
            <person name="Hatzenpichler R."/>
            <person name="Goudeau D."/>
            <person name="Malmstrom R."/>
            <person name="Brazelton W.J."/>
            <person name="Woyke T."/>
            <person name="Hallam S.J."/>
            <person name="Tyson G.W."/>
            <person name="Wegener G."/>
            <person name="Boetius A."/>
            <person name="Orphan V."/>
        </authorList>
    </citation>
    <scope>NUCLEOTIDE SEQUENCE</scope>
</reference>
<evidence type="ECO:0000313" key="4">
    <source>
        <dbReference type="EMBL" id="QNO48042.1"/>
    </source>
</evidence>
<dbReference type="Pfam" id="PF22769">
    <property type="entry name" value="DCD"/>
    <property type="match status" value="1"/>
</dbReference>
<dbReference type="PANTHER" id="PTHR42680">
    <property type="entry name" value="DCTP DEAMINASE"/>
    <property type="match status" value="1"/>
</dbReference>
<dbReference type="PANTHER" id="PTHR42680:SF1">
    <property type="entry name" value="DEOXYURIDINE 5'-TRIPHOSPHATE NUCLEOTIDOHYDROLASE"/>
    <property type="match status" value="1"/>
</dbReference>
<dbReference type="EC" id="3.5.4.13" evidence="4"/>
<sequence length="193" mass="21430">MLTSSFQTQKHNNNNQSPSIQTPMTLLSKNELSALIAGTPPLVENMIDPTLQTQPNGVEMTLKQVEKLTGAGTVDYDNSKRVIPESEIIEFDSEGWVTLPQGSYKILLNEIVNIPKYLAAIAKPRSSLLRCGATLETAVWDAGYRGRSECMLVVHNPAGFKVEKDARVMQLLFYHLNTEVAEGYSGRYQNENV</sequence>
<dbReference type="InterPro" id="IPR033704">
    <property type="entry name" value="dUTPase_trimeric"/>
</dbReference>
<dbReference type="InterPro" id="IPR036157">
    <property type="entry name" value="dUTPase-like_sf"/>
</dbReference>
<name>A0A7G9YJ58_9EURY</name>
<dbReference type="GO" id="GO:0008829">
    <property type="term" value="F:dCTP deaminase activity"/>
    <property type="evidence" value="ECO:0007669"/>
    <property type="project" value="UniProtKB-EC"/>
</dbReference>
<dbReference type="EMBL" id="MT631293">
    <property type="protein sequence ID" value="QNO48042.1"/>
    <property type="molecule type" value="Genomic_DNA"/>
</dbReference>
<dbReference type="GO" id="GO:0006229">
    <property type="term" value="P:dUTP biosynthetic process"/>
    <property type="evidence" value="ECO:0007669"/>
    <property type="project" value="InterPro"/>
</dbReference>
<dbReference type="InterPro" id="IPR011962">
    <property type="entry name" value="dCTP_deaminase"/>
</dbReference>
<dbReference type="NCBIfam" id="NF002598">
    <property type="entry name" value="PRK02253.1"/>
    <property type="match status" value="1"/>
</dbReference>
<dbReference type="Gene3D" id="2.70.40.10">
    <property type="match status" value="1"/>
</dbReference>
<gene>
    <name evidence="4" type="primary">dcd</name>
    <name evidence="4" type="ORF">LNJNAIJJ_00004</name>
</gene>
<evidence type="ECO:0000256" key="3">
    <source>
        <dbReference type="SAM" id="MobiDB-lite"/>
    </source>
</evidence>
<accession>A0A7G9YJ58</accession>
<dbReference type="CDD" id="cd07557">
    <property type="entry name" value="trimeric_dUTPase"/>
    <property type="match status" value="1"/>
</dbReference>
<protein>
    <submittedName>
        <fullName evidence="4">dCTP deaminase, dUMP-forming</fullName>
        <ecNumber evidence="4">3.5.4.13</ecNumber>
    </submittedName>
</protein>
<organism evidence="4">
    <name type="scientific">Candidatus Methanogaster sp. ANME-2c ERB4</name>
    <dbReference type="NCBI Taxonomy" id="2759911"/>
    <lineage>
        <taxon>Archaea</taxon>
        <taxon>Methanobacteriati</taxon>
        <taxon>Methanobacteriota</taxon>
        <taxon>Stenosarchaea group</taxon>
        <taxon>Methanomicrobia</taxon>
        <taxon>Methanosarcinales</taxon>
        <taxon>ANME-2 cluster</taxon>
        <taxon>Candidatus Methanogasteraceae</taxon>
        <taxon>Candidatus Methanogaster</taxon>
    </lineage>
</organism>
<dbReference type="SUPFAM" id="SSF51283">
    <property type="entry name" value="dUTPase-like"/>
    <property type="match status" value="1"/>
</dbReference>
<proteinExistence type="predicted"/>
<dbReference type="AlphaFoldDB" id="A0A7G9YJ58"/>
<feature type="region of interest" description="Disordered" evidence="3">
    <location>
        <begin position="1"/>
        <end position="22"/>
    </location>
</feature>
<keyword evidence="1 4" id="KW-0378">Hydrolase</keyword>
<keyword evidence="2" id="KW-0546">Nucleotide metabolism</keyword>